<feature type="signal peptide" evidence="1">
    <location>
        <begin position="1"/>
        <end position="36"/>
    </location>
</feature>
<comment type="caution">
    <text evidence="2">The sequence shown here is derived from an EMBL/GenBank/DDBJ whole genome shotgun (WGS) entry which is preliminary data.</text>
</comment>
<dbReference type="Pfam" id="PF06980">
    <property type="entry name" value="DUF1302"/>
    <property type="match status" value="1"/>
</dbReference>
<evidence type="ECO:0000313" key="2">
    <source>
        <dbReference type="EMBL" id="MCK7592047.1"/>
    </source>
</evidence>
<protein>
    <submittedName>
        <fullName evidence="2">DUF1302 domain-containing protein</fullName>
    </submittedName>
</protein>
<dbReference type="RefSeq" id="WP_248203947.1">
    <property type="nucleotide sequence ID" value="NZ_JALNMH010000001.1"/>
</dbReference>
<sequence length="652" mass="70001">MPRSASPTRRAPPPSPARLSLALALALGLPASAAQAVETRWGDFDVSLDTSLSLGAAWRVESPDDRLIGKAEFDPLLSLRIRELLARDPAAAQALQVAARGAFSANRDDGNRRFASGDPISTAFRITSEAQLRWDSGGAFLRASYFHDAENQGRRAPSREADRLIGERARLLDAFLYQSFDAGDQVSGSLRVGRQVINWGESSFLRGGINAINAFDLAALRVAGSEVKEALLPLDALWASLSWGDHWSLEATWLLEFEEVEPEPAGSYFSSNDFGTPGGRYVMLGFGTVPSPVIDPGLYAATCLGAAARPQASDRFADYASRFGEATAAGLIAAGCGASFPRAETRSASDHGQFGLAARYFSDDRFSTEWGAYYLRHHSRLPVLSGRAVTSAALSSGRYFLEYPEDIDLFGLSWNSALPGGWAMQGEISHRRNQPLQVDDVELLFAGLSPLNAGLPPPLRFNSQLGSFGFGEEIRGWRRHRVSQLQVTLSKLFGPDLLPGADQLAFAIEAGVTRVGGLPDAATLRYEGEGTDTGGGPDILDGALRNPLTQVDGFPDATSWGYRALLRATYNSVGGSPVSLLPRLAFNHDVSGITPGPGGNFLEGRKALTLGVEAVYLDSWSLELAYTRFSGAGTLNQIADRDFASLALKYAF</sequence>
<accession>A0ABT0GDC7</accession>
<dbReference type="Proteomes" id="UP001431449">
    <property type="component" value="Unassembled WGS sequence"/>
</dbReference>
<feature type="chain" id="PRO_5047450125" evidence="1">
    <location>
        <begin position="37"/>
        <end position="652"/>
    </location>
</feature>
<organism evidence="2 3">
    <name type="scientific">Pseudomarimonas salicorniae</name>
    <dbReference type="NCBI Taxonomy" id="2933270"/>
    <lineage>
        <taxon>Bacteria</taxon>
        <taxon>Pseudomonadati</taxon>
        <taxon>Pseudomonadota</taxon>
        <taxon>Gammaproteobacteria</taxon>
        <taxon>Lysobacterales</taxon>
        <taxon>Lysobacteraceae</taxon>
        <taxon>Pseudomarimonas</taxon>
    </lineage>
</organism>
<evidence type="ECO:0000256" key="1">
    <source>
        <dbReference type="SAM" id="SignalP"/>
    </source>
</evidence>
<dbReference type="InterPro" id="IPR010727">
    <property type="entry name" value="DUF1302"/>
</dbReference>
<name>A0ABT0GDC7_9GAMM</name>
<reference evidence="2" key="1">
    <citation type="submission" date="2022-04" db="EMBL/GenBank/DDBJ databases">
        <title>Lysobacter sp. CAU 1642 isolated from sea sand.</title>
        <authorList>
            <person name="Kim W."/>
        </authorList>
    </citation>
    <scope>NUCLEOTIDE SEQUENCE</scope>
    <source>
        <strain evidence="2">CAU 1642</strain>
    </source>
</reference>
<proteinExistence type="predicted"/>
<dbReference type="EMBL" id="JALNMH010000001">
    <property type="protein sequence ID" value="MCK7592047.1"/>
    <property type="molecule type" value="Genomic_DNA"/>
</dbReference>
<keyword evidence="3" id="KW-1185">Reference proteome</keyword>
<gene>
    <name evidence="2" type="ORF">M0G41_00010</name>
</gene>
<keyword evidence="1" id="KW-0732">Signal</keyword>
<evidence type="ECO:0000313" key="3">
    <source>
        <dbReference type="Proteomes" id="UP001431449"/>
    </source>
</evidence>